<dbReference type="InterPro" id="IPR036052">
    <property type="entry name" value="TrpB-like_PALP_sf"/>
</dbReference>
<dbReference type="InterPro" id="IPR001926">
    <property type="entry name" value="TrpB-like_PALP"/>
</dbReference>
<keyword evidence="18" id="KW-1185">Reference proteome</keyword>
<evidence type="ECO:0000256" key="6">
    <source>
        <dbReference type="ARBA" id="ARBA00018679"/>
    </source>
</evidence>
<dbReference type="GO" id="GO:0006565">
    <property type="term" value="P:L-serine catabolic process"/>
    <property type="evidence" value="ECO:0007669"/>
    <property type="project" value="TreeGrafter"/>
</dbReference>
<dbReference type="FunFam" id="3.40.50.1100:FF:000013">
    <property type="entry name" value="Threonine synthase"/>
    <property type="match status" value="1"/>
</dbReference>
<comment type="cofactor">
    <cofactor evidence="1 13 14">
        <name>pyridoxal 5'-phosphate</name>
        <dbReference type="ChEBI" id="CHEBI:597326"/>
    </cofactor>
</comment>
<evidence type="ECO:0000256" key="8">
    <source>
        <dbReference type="ARBA" id="ARBA00022697"/>
    </source>
</evidence>
<dbReference type="UniPathway" id="UPA00050">
    <property type="reaction ID" value="UER00065"/>
</dbReference>
<proteinExistence type="inferred from homology"/>
<evidence type="ECO:0000256" key="10">
    <source>
        <dbReference type="ARBA" id="ARBA00023239"/>
    </source>
</evidence>
<protein>
    <recommendedName>
        <fullName evidence="6 12">Threonine synthase</fullName>
        <ecNumber evidence="5 12">4.2.3.1</ecNumber>
    </recommendedName>
</protein>
<evidence type="ECO:0000256" key="13">
    <source>
        <dbReference type="PIRNR" id="PIRNR038945"/>
    </source>
</evidence>
<evidence type="ECO:0000259" key="16">
    <source>
        <dbReference type="Pfam" id="PF00291"/>
    </source>
</evidence>
<dbReference type="GO" id="GO:0009097">
    <property type="term" value="P:isoleucine biosynthetic process"/>
    <property type="evidence" value="ECO:0007669"/>
    <property type="project" value="TreeGrafter"/>
</dbReference>
<dbReference type="Pfam" id="PF00291">
    <property type="entry name" value="PALP"/>
    <property type="match status" value="1"/>
</dbReference>
<dbReference type="STRING" id="856736.SAMN04488058_10832"/>
<feature type="domain" description="Tryptophan synthase beta chain-like PALP" evidence="16">
    <location>
        <begin position="49"/>
        <end position="341"/>
    </location>
</feature>
<evidence type="ECO:0000256" key="1">
    <source>
        <dbReference type="ARBA" id="ARBA00001933"/>
    </source>
</evidence>
<dbReference type="GO" id="GO:0009088">
    <property type="term" value="P:threonine biosynthetic process"/>
    <property type="evidence" value="ECO:0007669"/>
    <property type="project" value="UniProtKB-UniRule"/>
</dbReference>
<dbReference type="FunFam" id="3.40.50.1100:FF:000014">
    <property type="entry name" value="Threonine synthase"/>
    <property type="match status" value="1"/>
</dbReference>
<organism evidence="17 18">
    <name type="scientific">Deinococcus reticulitermitis</name>
    <dbReference type="NCBI Taxonomy" id="856736"/>
    <lineage>
        <taxon>Bacteria</taxon>
        <taxon>Thermotogati</taxon>
        <taxon>Deinococcota</taxon>
        <taxon>Deinococci</taxon>
        <taxon>Deinococcales</taxon>
        <taxon>Deinococcaceae</taxon>
        <taxon>Deinococcus</taxon>
    </lineage>
</organism>
<keyword evidence="10 13" id="KW-0456">Lyase</keyword>
<dbReference type="CDD" id="cd01563">
    <property type="entry name" value="Thr-synth_1"/>
    <property type="match status" value="1"/>
</dbReference>
<dbReference type="GO" id="GO:0006567">
    <property type="term" value="P:L-threonine catabolic process"/>
    <property type="evidence" value="ECO:0007669"/>
    <property type="project" value="TreeGrafter"/>
</dbReference>
<reference evidence="18" key="1">
    <citation type="submission" date="2016-10" db="EMBL/GenBank/DDBJ databases">
        <authorList>
            <person name="Varghese N."/>
            <person name="Submissions S."/>
        </authorList>
    </citation>
    <scope>NUCLEOTIDE SEQUENCE [LARGE SCALE GENOMIC DNA]</scope>
    <source>
        <strain evidence="18">CGMCC 1.10218</strain>
    </source>
</reference>
<name>A0A1H6YY13_9DEIO</name>
<comment type="catalytic activity">
    <reaction evidence="11 13">
        <text>O-phospho-L-homoserine + H2O = L-threonine + phosphate</text>
        <dbReference type="Rhea" id="RHEA:10840"/>
        <dbReference type="ChEBI" id="CHEBI:15377"/>
        <dbReference type="ChEBI" id="CHEBI:43474"/>
        <dbReference type="ChEBI" id="CHEBI:57590"/>
        <dbReference type="ChEBI" id="CHEBI:57926"/>
        <dbReference type="EC" id="4.2.3.1"/>
    </reaction>
</comment>
<evidence type="ECO:0000256" key="2">
    <source>
        <dbReference type="ARBA" id="ARBA00003648"/>
    </source>
</evidence>
<dbReference type="AlphaFoldDB" id="A0A1H6YY13"/>
<accession>A0A1H6YY13</accession>
<dbReference type="GO" id="GO:0030170">
    <property type="term" value="F:pyridoxal phosphate binding"/>
    <property type="evidence" value="ECO:0007669"/>
    <property type="project" value="InterPro"/>
</dbReference>
<evidence type="ECO:0000256" key="11">
    <source>
        <dbReference type="ARBA" id="ARBA00049144"/>
    </source>
</evidence>
<dbReference type="InterPro" id="IPR000634">
    <property type="entry name" value="Ser/Thr_deHydtase_PyrdxlP-BS"/>
</dbReference>
<keyword evidence="9 13" id="KW-0663">Pyridoxal phosphate</keyword>
<dbReference type="InterPro" id="IPR050147">
    <property type="entry name" value="Ser/Thr_Dehydratase"/>
</dbReference>
<dbReference type="InterPro" id="IPR026260">
    <property type="entry name" value="Thr_Synthase_bac/arc"/>
</dbReference>
<dbReference type="SUPFAM" id="SSF53686">
    <property type="entry name" value="Tryptophan synthase beta subunit-like PLP-dependent enzymes"/>
    <property type="match status" value="1"/>
</dbReference>
<evidence type="ECO:0000256" key="12">
    <source>
        <dbReference type="NCBIfam" id="TIGR00260"/>
    </source>
</evidence>
<keyword evidence="7 13" id="KW-0028">Amino-acid biosynthesis</keyword>
<dbReference type="PROSITE" id="PS00165">
    <property type="entry name" value="DEHYDRATASE_SER_THR"/>
    <property type="match status" value="1"/>
</dbReference>
<evidence type="ECO:0000256" key="15">
    <source>
        <dbReference type="PIRSR" id="PIRSR038945-2"/>
    </source>
</evidence>
<dbReference type="PANTHER" id="PTHR48078:SF6">
    <property type="entry name" value="L-THREONINE DEHYDRATASE CATABOLIC TDCB"/>
    <property type="match status" value="1"/>
</dbReference>
<comment type="function">
    <text evidence="2 13">Catalyzes the gamma-elimination of phosphate from L-phosphohomoserine and the beta-addition of water to produce L-threonine.</text>
</comment>
<dbReference type="EMBL" id="FNZA01000008">
    <property type="protein sequence ID" value="SEJ43967.1"/>
    <property type="molecule type" value="Genomic_DNA"/>
</dbReference>
<evidence type="ECO:0000313" key="17">
    <source>
        <dbReference type="EMBL" id="SEJ43967.1"/>
    </source>
</evidence>
<feature type="binding site" evidence="14">
    <location>
        <position position="340"/>
    </location>
    <ligand>
        <name>pyridoxal 5'-phosphate</name>
        <dbReference type="ChEBI" id="CHEBI:597326"/>
    </ligand>
</feature>
<comment type="pathway">
    <text evidence="3 13">Amino-acid biosynthesis; L-threonine biosynthesis; L-threonine from L-aspartate: step 5/5.</text>
</comment>
<evidence type="ECO:0000256" key="7">
    <source>
        <dbReference type="ARBA" id="ARBA00022605"/>
    </source>
</evidence>
<dbReference type="GO" id="GO:0003941">
    <property type="term" value="F:L-serine ammonia-lyase activity"/>
    <property type="evidence" value="ECO:0007669"/>
    <property type="project" value="TreeGrafter"/>
</dbReference>
<sequence>MGALRFPPLPTTVETQAGARRPLETTTMPGLLERYRDYLPLTDQTPMLSLHEGSTPLIPAPKLSKRLGVELHLKYEGLNPTGSFKDRGMVMAVAKAVEDGADTIICASTGNTSAAAAAYAARAGLKCIVLIPDGNIALGKLAQALAYGARIVAINGNFDAALRLVRQISDEHPIALVNSVNPYRLQGQKTGAFETVDVLGDAPDVLAIPVGNAGNISAYWMGFGEYHEAGRSTHLPKMWGFQAEGAAPLVRGVVVDEPQTIATAIRIGNPASAHLARAAVGESGGLFDLVSDDEIMHAYRLIAQEGVFCEPASAAPVAGLLKRHAAGELEGGQRVVAVLTGNGLKDPDAALRSVEAPRGIEAEMDAVMASLR</sequence>
<evidence type="ECO:0000256" key="3">
    <source>
        <dbReference type="ARBA" id="ARBA00004979"/>
    </source>
</evidence>
<feature type="binding site" evidence="14">
    <location>
        <position position="111"/>
    </location>
    <ligand>
        <name>pyridoxal 5'-phosphate</name>
        <dbReference type="ChEBI" id="CHEBI:597326"/>
    </ligand>
</feature>
<dbReference type="GO" id="GO:0004794">
    <property type="term" value="F:threonine deaminase activity"/>
    <property type="evidence" value="ECO:0007669"/>
    <property type="project" value="TreeGrafter"/>
</dbReference>
<comment type="similarity">
    <text evidence="4 13">Belongs to the threonine synthase family.</text>
</comment>
<dbReference type="GO" id="GO:0004795">
    <property type="term" value="F:threonine synthase activity"/>
    <property type="evidence" value="ECO:0007669"/>
    <property type="project" value="UniProtKB-UniRule"/>
</dbReference>
<evidence type="ECO:0000256" key="4">
    <source>
        <dbReference type="ARBA" id="ARBA00005517"/>
    </source>
</evidence>
<evidence type="ECO:0000256" key="14">
    <source>
        <dbReference type="PIRSR" id="PIRSR038945-1"/>
    </source>
</evidence>
<evidence type="ECO:0000256" key="9">
    <source>
        <dbReference type="ARBA" id="ARBA00022898"/>
    </source>
</evidence>
<dbReference type="Gene3D" id="3.40.50.1100">
    <property type="match status" value="2"/>
</dbReference>
<dbReference type="Proteomes" id="UP000199223">
    <property type="component" value="Unassembled WGS sequence"/>
</dbReference>
<keyword evidence="8 13" id="KW-0791">Threonine biosynthesis</keyword>
<feature type="modified residue" description="N6-(pyridoxal phosphate)lysine" evidence="15">
    <location>
        <position position="85"/>
    </location>
</feature>
<dbReference type="PANTHER" id="PTHR48078">
    <property type="entry name" value="THREONINE DEHYDRATASE, MITOCHONDRIAL-RELATED"/>
    <property type="match status" value="1"/>
</dbReference>
<evidence type="ECO:0000313" key="18">
    <source>
        <dbReference type="Proteomes" id="UP000199223"/>
    </source>
</evidence>
<dbReference type="NCBIfam" id="TIGR00260">
    <property type="entry name" value="thrC"/>
    <property type="match status" value="1"/>
</dbReference>
<dbReference type="EC" id="4.2.3.1" evidence="5 12"/>
<dbReference type="PIRSF" id="PIRSF038945">
    <property type="entry name" value="Thr_synthase"/>
    <property type="match status" value="1"/>
</dbReference>
<dbReference type="InterPro" id="IPR004450">
    <property type="entry name" value="Thr_synthase-like"/>
</dbReference>
<feature type="binding site" evidence="14">
    <location>
        <begin position="211"/>
        <end position="215"/>
    </location>
    <ligand>
        <name>pyridoxal 5'-phosphate</name>
        <dbReference type="ChEBI" id="CHEBI:597326"/>
    </ligand>
</feature>
<gene>
    <name evidence="17" type="ORF">SAMN04488058_10832</name>
</gene>
<evidence type="ECO:0000256" key="5">
    <source>
        <dbReference type="ARBA" id="ARBA00013028"/>
    </source>
</evidence>